<dbReference type="InterPro" id="IPR025975">
    <property type="entry name" value="Polysacc_lyase"/>
</dbReference>
<dbReference type="Gene3D" id="2.60.120.200">
    <property type="match status" value="1"/>
</dbReference>
<dbReference type="Pfam" id="PF14099">
    <property type="entry name" value="Polysacc_lyase"/>
    <property type="match status" value="1"/>
</dbReference>
<organism evidence="2 3">
    <name type="scientific">Bosea psychrotolerans</name>
    <dbReference type="NCBI Taxonomy" id="1871628"/>
    <lineage>
        <taxon>Bacteria</taxon>
        <taxon>Pseudomonadati</taxon>
        <taxon>Pseudomonadota</taxon>
        <taxon>Alphaproteobacteria</taxon>
        <taxon>Hyphomicrobiales</taxon>
        <taxon>Boseaceae</taxon>
        <taxon>Bosea</taxon>
    </lineage>
</organism>
<dbReference type="EMBL" id="PQFZ01000006">
    <property type="protein sequence ID" value="POR51751.1"/>
    <property type="molecule type" value="Genomic_DNA"/>
</dbReference>
<protein>
    <submittedName>
        <fullName evidence="2">Polysaccharide lyase-like protein</fullName>
    </submittedName>
</protein>
<keyword evidence="1" id="KW-0732">Signal</keyword>
<name>A0A2S4MAS6_9HYPH</name>
<evidence type="ECO:0000313" key="2">
    <source>
        <dbReference type="EMBL" id="POR51751.1"/>
    </source>
</evidence>
<feature type="signal peptide" evidence="1">
    <location>
        <begin position="1"/>
        <end position="28"/>
    </location>
</feature>
<evidence type="ECO:0000313" key="3">
    <source>
        <dbReference type="Proteomes" id="UP000236919"/>
    </source>
</evidence>
<comment type="caution">
    <text evidence="2">The sequence shown here is derived from an EMBL/GenBank/DDBJ whole genome shotgun (WGS) entry which is preliminary data.</text>
</comment>
<sequence>MRLGSIDRACRLLCLALALCGMGRAALANSSSDPAQLILRDDFEAGRFAPEGGLYYKENPEQHNGSVTFQSRNVMTGHGALTLSLKPSCPPQQRRCSERAEVWETPGVLASYNQTVWYGFAMFMDDPLPQDDGRHVMAQWKREIIPGAKGDYSPFLALRLYEGHLGVTVETDMIETFPIGGAARPKGCLPGEALALNRPHVQQTRALVAIESGLTAESYPAYFDACAPGIVVTRHADLPSARKGWIDFVFRSSPGPTGNGHVEIIADGVHVATVKGHIGHSGPGLDKNQYFKFGPYRAPNPQNWSLTFDDFRRGPRCTDVIRSGQCPAE</sequence>
<dbReference type="GO" id="GO:0016829">
    <property type="term" value="F:lyase activity"/>
    <property type="evidence" value="ECO:0007669"/>
    <property type="project" value="UniProtKB-KW"/>
</dbReference>
<keyword evidence="2" id="KW-0456">Lyase</keyword>
<proteinExistence type="predicted"/>
<dbReference type="RefSeq" id="WP_245928210.1">
    <property type="nucleotide sequence ID" value="NZ_PQFZ01000006.1"/>
</dbReference>
<gene>
    <name evidence="2" type="ORF">CYD53_10632</name>
</gene>
<feature type="chain" id="PRO_5015658209" evidence="1">
    <location>
        <begin position="29"/>
        <end position="329"/>
    </location>
</feature>
<reference evidence="2 3" key="1">
    <citation type="submission" date="2018-01" db="EMBL/GenBank/DDBJ databases">
        <title>Genomic Encyclopedia of Type Strains, Phase III (KMG-III): the genomes of soil and plant-associated and newly described type strains.</title>
        <authorList>
            <person name="Whitman W."/>
        </authorList>
    </citation>
    <scope>NUCLEOTIDE SEQUENCE [LARGE SCALE GENOMIC DNA]</scope>
    <source>
        <strain evidence="2 3">1131</strain>
    </source>
</reference>
<dbReference type="AlphaFoldDB" id="A0A2S4MAS6"/>
<dbReference type="Proteomes" id="UP000236919">
    <property type="component" value="Unassembled WGS sequence"/>
</dbReference>
<accession>A0A2S4MAS6</accession>
<evidence type="ECO:0000256" key="1">
    <source>
        <dbReference type="SAM" id="SignalP"/>
    </source>
</evidence>
<keyword evidence="3" id="KW-1185">Reference proteome</keyword>